<sequence length="219" mass="24171">MFPRQHGHCVRGERTVQQRCFRGNTDTVSGERGQFNKDVSAATRTLCQGREDSSTKMFPRQHGHCVRGERTVQQRCFRGNTDTVSGERGQFNKDVSAATDGPQCPVQEDKNLLLGSYKPGYCWHRCGTPAADLGHLSHNQRADLNHPGDQLTGALANNTAGLTEAYMVSSAPAPASVYPRHHLHLHRARTDLSHGTKLALKPGGGVRQTLERYSQNDSR</sequence>
<protein>
    <submittedName>
        <fullName evidence="1">Uncharacterized protein</fullName>
    </submittedName>
</protein>
<comment type="caution">
    <text evidence="1">The sequence shown here is derived from an EMBL/GenBank/DDBJ whole genome shotgun (WGS) entry which is preliminary data.</text>
</comment>
<gene>
    <name evidence="1" type="ORF">RRG08_017569</name>
</gene>
<accession>A0AAE1E6D7</accession>
<dbReference type="Proteomes" id="UP001283361">
    <property type="component" value="Unassembled WGS sequence"/>
</dbReference>
<reference evidence="1" key="1">
    <citation type="journal article" date="2023" name="G3 (Bethesda)">
        <title>A reference genome for the long-term kleptoplast-retaining sea slug Elysia crispata morphotype clarki.</title>
        <authorList>
            <person name="Eastman K.E."/>
            <person name="Pendleton A.L."/>
            <person name="Shaikh M.A."/>
            <person name="Suttiyut T."/>
            <person name="Ogas R."/>
            <person name="Tomko P."/>
            <person name="Gavelis G."/>
            <person name="Widhalm J.R."/>
            <person name="Wisecaver J.H."/>
        </authorList>
    </citation>
    <scope>NUCLEOTIDE SEQUENCE</scope>
    <source>
        <strain evidence="1">ECLA1</strain>
    </source>
</reference>
<dbReference type="EMBL" id="JAWDGP010000935">
    <property type="protein sequence ID" value="KAK3796079.1"/>
    <property type="molecule type" value="Genomic_DNA"/>
</dbReference>
<keyword evidence="2" id="KW-1185">Reference proteome</keyword>
<organism evidence="1 2">
    <name type="scientific">Elysia crispata</name>
    <name type="common">lettuce slug</name>
    <dbReference type="NCBI Taxonomy" id="231223"/>
    <lineage>
        <taxon>Eukaryota</taxon>
        <taxon>Metazoa</taxon>
        <taxon>Spiralia</taxon>
        <taxon>Lophotrochozoa</taxon>
        <taxon>Mollusca</taxon>
        <taxon>Gastropoda</taxon>
        <taxon>Heterobranchia</taxon>
        <taxon>Euthyneura</taxon>
        <taxon>Panpulmonata</taxon>
        <taxon>Sacoglossa</taxon>
        <taxon>Placobranchoidea</taxon>
        <taxon>Plakobranchidae</taxon>
        <taxon>Elysia</taxon>
    </lineage>
</organism>
<evidence type="ECO:0000313" key="1">
    <source>
        <dbReference type="EMBL" id="KAK3796079.1"/>
    </source>
</evidence>
<evidence type="ECO:0000313" key="2">
    <source>
        <dbReference type="Proteomes" id="UP001283361"/>
    </source>
</evidence>
<dbReference type="AlphaFoldDB" id="A0AAE1E6D7"/>
<proteinExistence type="predicted"/>
<name>A0AAE1E6D7_9GAST</name>